<dbReference type="GeneID" id="43653230"/>
<dbReference type="RefSeq" id="XP_031922289.1">
    <property type="nucleotide sequence ID" value="XM_032068784.1"/>
</dbReference>
<accession>A0A5N6ZPA5</accession>
<sequence>MSISCAWLKAKNSGKTSSPPFFVVLATELSCQLGYTQSHTALAVLLVGSLAGYPIAFHTLLSTVRAIHTLNLPRQKFFL</sequence>
<reference evidence="1 2" key="1">
    <citation type="submission" date="2019-04" db="EMBL/GenBank/DDBJ databases">
        <title>Friends and foes A comparative genomics studyof 23 Aspergillus species from section Flavi.</title>
        <authorList>
            <consortium name="DOE Joint Genome Institute"/>
            <person name="Kjaerbolling I."/>
            <person name="Vesth T."/>
            <person name="Frisvad J.C."/>
            <person name="Nybo J.L."/>
            <person name="Theobald S."/>
            <person name="Kildgaard S."/>
            <person name="Isbrandt T."/>
            <person name="Kuo A."/>
            <person name="Sato A."/>
            <person name="Lyhne E.K."/>
            <person name="Kogle M.E."/>
            <person name="Wiebenga A."/>
            <person name="Kun R.S."/>
            <person name="Lubbers R.J."/>
            <person name="Makela M.R."/>
            <person name="Barry K."/>
            <person name="Chovatia M."/>
            <person name="Clum A."/>
            <person name="Daum C."/>
            <person name="Haridas S."/>
            <person name="He G."/>
            <person name="LaButti K."/>
            <person name="Lipzen A."/>
            <person name="Mondo S."/>
            <person name="Riley R."/>
            <person name="Salamov A."/>
            <person name="Simmons B.A."/>
            <person name="Magnuson J.K."/>
            <person name="Henrissat B."/>
            <person name="Mortensen U.H."/>
            <person name="Larsen T.O."/>
            <person name="Devries R.P."/>
            <person name="Grigoriev I.V."/>
            <person name="Machida M."/>
            <person name="Baker S.E."/>
            <person name="Andersen M.R."/>
        </authorList>
    </citation>
    <scope>NUCLEOTIDE SEQUENCE [LARGE SCALE GENOMIC DNA]</scope>
    <source>
        <strain evidence="1 2">CBS 763.97</strain>
    </source>
</reference>
<evidence type="ECO:0000313" key="2">
    <source>
        <dbReference type="Proteomes" id="UP000326268"/>
    </source>
</evidence>
<dbReference type="AlphaFoldDB" id="A0A5N6ZPA5"/>
<gene>
    <name evidence="1" type="ORF">BDV27DRAFT_136527</name>
</gene>
<name>A0A5N6ZPA5_9EURO</name>
<proteinExistence type="predicted"/>
<dbReference type="Proteomes" id="UP000326268">
    <property type="component" value="Unassembled WGS sequence"/>
</dbReference>
<keyword evidence="2" id="KW-1185">Reference proteome</keyword>
<evidence type="ECO:0000313" key="1">
    <source>
        <dbReference type="EMBL" id="KAE8359208.1"/>
    </source>
</evidence>
<organism evidence="1 2">
    <name type="scientific">Aspergillus caelatus</name>
    <dbReference type="NCBI Taxonomy" id="61420"/>
    <lineage>
        <taxon>Eukaryota</taxon>
        <taxon>Fungi</taxon>
        <taxon>Dikarya</taxon>
        <taxon>Ascomycota</taxon>
        <taxon>Pezizomycotina</taxon>
        <taxon>Eurotiomycetes</taxon>
        <taxon>Eurotiomycetidae</taxon>
        <taxon>Eurotiales</taxon>
        <taxon>Aspergillaceae</taxon>
        <taxon>Aspergillus</taxon>
        <taxon>Aspergillus subgen. Circumdati</taxon>
    </lineage>
</organism>
<dbReference type="EMBL" id="ML737840">
    <property type="protein sequence ID" value="KAE8359208.1"/>
    <property type="molecule type" value="Genomic_DNA"/>
</dbReference>
<protein>
    <submittedName>
        <fullName evidence="1">Uncharacterized protein</fullName>
    </submittedName>
</protein>